<keyword evidence="1" id="KW-1133">Transmembrane helix</keyword>
<evidence type="ECO:0000256" key="1">
    <source>
        <dbReference type="SAM" id="Phobius"/>
    </source>
</evidence>
<dbReference type="Proteomes" id="UP000095780">
    <property type="component" value="Unassembled WGS sequence"/>
</dbReference>
<evidence type="ECO:0000313" key="3">
    <source>
        <dbReference type="Proteomes" id="UP000095780"/>
    </source>
</evidence>
<evidence type="ECO:0000313" key="2">
    <source>
        <dbReference type="EMBL" id="CUQ82647.1"/>
    </source>
</evidence>
<accession>A0A174Z9W3</accession>
<proteinExistence type="predicted"/>
<protein>
    <recommendedName>
        <fullName evidence="4">DUF3149 domain-containing protein</fullName>
    </recommendedName>
</protein>
<keyword evidence="1" id="KW-0472">Membrane</keyword>
<name>A0A174Z9W3_9FIRM</name>
<keyword evidence="1" id="KW-0812">Transmembrane</keyword>
<reference evidence="2 3" key="1">
    <citation type="submission" date="2015-09" db="EMBL/GenBank/DDBJ databases">
        <authorList>
            <consortium name="Pathogen Informatics"/>
        </authorList>
    </citation>
    <scope>NUCLEOTIDE SEQUENCE [LARGE SCALE GENOMIC DNA]</scope>
    <source>
        <strain evidence="2 3">2789STDY5834878</strain>
    </source>
</reference>
<dbReference type="EMBL" id="CZBV01000003">
    <property type="protein sequence ID" value="CUQ82647.1"/>
    <property type="molecule type" value="Genomic_DNA"/>
</dbReference>
<organism evidence="2 3">
    <name type="scientific">Lachnospira eligens</name>
    <dbReference type="NCBI Taxonomy" id="39485"/>
    <lineage>
        <taxon>Bacteria</taxon>
        <taxon>Bacillati</taxon>
        <taxon>Bacillota</taxon>
        <taxon>Clostridia</taxon>
        <taxon>Lachnospirales</taxon>
        <taxon>Lachnospiraceae</taxon>
        <taxon>Lachnospira</taxon>
    </lineage>
</organism>
<feature type="transmembrane region" description="Helical" evidence="1">
    <location>
        <begin position="15"/>
        <end position="35"/>
    </location>
</feature>
<dbReference type="AlphaFoldDB" id="A0A174Z9W3"/>
<evidence type="ECO:0008006" key="4">
    <source>
        <dbReference type="Google" id="ProtNLM"/>
    </source>
</evidence>
<sequence length="54" mass="6461">MYDWFIQNFGSFDNFILFLLAVGLLIVISLMFAALRLTFHDDIETEDKNNERFR</sequence>
<gene>
    <name evidence="2" type="ORF">ERS852492_01004</name>
</gene>